<protein>
    <submittedName>
        <fullName evidence="2">Uncharacterized protein</fullName>
    </submittedName>
</protein>
<sequence>MVKITSVIKLSIFQCAMTPLVSLIAAMFIHRSYKRERRQLDEDIHPHAIETLVKRYLPLLCLEALDSFLQDVIRFKEVWDGLYFPFHVNWFIYTADSAPFGVGSRQQGAERVSKL</sequence>
<reference evidence="2" key="1">
    <citation type="journal article" date="2023" name="Mol. Phylogenet. Evol.">
        <title>Genome-scale phylogeny and comparative genomics of the fungal order Sordariales.</title>
        <authorList>
            <person name="Hensen N."/>
            <person name="Bonometti L."/>
            <person name="Westerberg I."/>
            <person name="Brannstrom I.O."/>
            <person name="Guillou S."/>
            <person name="Cros-Aarteil S."/>
            <person name="Calhoun S."/>
            <person name="Haridas S."/>
            <person name="Kuo A."/>
            <person name="Mondo S."/>
            <person name="Pangilinan J."/>
            <person name="Riley R."/>
            <person name="LaButti K."/>
            <person name="Andreopoulos B."/>
            <person name="Lipzen A."/>
            <person name="Chen C."/>
            <person name="Yan M."/>
            <person name="Daum C."/>
            <person name="Ng V."/>
            <person name="Clum A."/>
            <person name="Steindorff A."/>
            <person name="Ohm R.A."/>
            <person name="Martin F."/>
            <person name="Silar P."/>
            <person name="Natvig D.O."/>
            <person name="Lalanne C."/>
            <person name="Gautier V."/>
            <person name="Ament-Velasquez S.L."/>
            <person name="Kruys A."/>
            <person name="Hutchinson M.I."/>
            <person name="Powell A.J."/>
            <person name="Barry K."/>
            <person name="Miller A.N."/>
            <person name="Grigoriev I.V."/>
            <person name="Debuchy R."/>
            <person name="Gladieux P."/>
            <person name="Hiltunen Thoren M."/>
            <person name="Johannesson H."/>
        </authorList>
    </citation>
    <scope>NUCLEOTIDE SEQUENCE</scope>
    <source>
        <strain evidence="2">PSN293</strain>
    </source>
</reference>
<reference evidence="2" key="2">
    <citation type="submission" date="2023-05" db="EMBL/GenBank/DDBJ databases">
        <authorList>
            <consortium name="Lawrence Berkeley National Laboratory"/>
            <person name="Steindorff A."/>
            <person name="Hensen N."/>
            <person name="Bonometti L."/>
            <person name="Westerberg I."/>
            <person name="Brannstrom I.O."/>
            <person name="Guillou S."/>
            <person name="Cros-Aarteil S."/>
            <person name="Calhoun S."/>
            <person name="Haridas S."/>
            <person name="Kuo A."/>
            <person name="Mondo S."/>
            <person name="Pangilinan J."/>
            <person name="Riley R."/>
            <person name="Labutti K."/>
            <person name="Andreopoulos B."/>
            <person name="Lipzen A."/>
            <person name="Chen C."/>
            <person name="Yanf M."/>
            <person name="Daum C."/>
            <person name="Ng V."/>
            <person name="Clum A."/>
            <person name="Ohm R."/>
            <person name="Martin F."/>
            <person name="Silar P."/>
            <person name="Natvig D."/>
            <person name="Lalanne C."/>
            <person name="Gautier V."/>
            <person name="Ament-Velasquez S.L."/>
            <person name="Kruys A."/>
            <person name="Hutchinson M.I."/>
            <person name="Powell A.J."/>
            <person name="Barry K."/>
            <person name="Miller A.N."/>
            <person name="Grigoriev I.V."/>
            <person name="Debuchy R."/>
            <person name="Gladieux P."/>
            <person name="Thoren M.H."/>
            <person name="Johannesson H."/>
        </authorList>
    </citation>
    <scope>NUCLEOTIDE SEQUENCE</scope>
    <source>
        <strain evidence="2">PSN293</strain>
    </source>
</reference>
<keyword evidence="1" id="KW-0812">Transmembrane</keyword>
<keyword evidence="1" id="KW-1133">Transmembrane helix</keyword>
<gene>
    <name evidence="2" type="ORF">QBC37DRAFT_380680</name>
</gene>
<evidence type="ECO:0000313" key="2">
    <source>
        <dbReference type="EMBL" id="KAK4206857.1"/>
    </source>
</evidence>
<accession>A0AAN7B1W7</accession>
<dbReference type="AlphaFoldDB" id="A0AAN7B1W7"/>
<organism evidence="2 3">
    <name type="scientific">Rhypophila decipiens</name>
    <dbReference type="NCBI Taxonomy" id="261697"/>
    <lineage>
        <taxon>Eukaryota</taxon>
        <taxon>Fungi</taxon>
        <taxon>Dikarya</taxon>
        <taxon>Ascomycota</taxon>
        <taxon>Pezizomycotina</taxon>
        <taxon>Sordariomycetes</taxon>
        <taxon>Sordariomycetidae</taxon>
        <taxon>Sordariales</taxon>
        <taxon>Naviculisporaceae</taxon>
        <taxon>Rhypophila</taxon>
    </lineage>
</organism>
<proteinExistence type="predicted"/>
<evidence type="ECO:0000256" key="1">
    <source>
        <dbReference type="SAM" id="Phobius"/>
    </source>
</evidence>
<dbReference type="Proteomes" id="UP001301769">
    <property type="component" value="Unassembled WGS sequence"/>
</dbReference>
<feature type="transmembrane region" description="Helical" evidence="1">
    <location>
        <begin position="6"/>
        <end position="29"/>
    </location>
</feature>
<dbReference type="EMBL" id="MU858344">
    <property type="protein sequence ID" value="KAK4206857.1"/>
    <property type="molecule type" value="Genomic_DNA"/>
</dbReference>
<comment type="caution">
    <text evidence="2">The sequence shown here is derived from an EMBL/GenBank/DDBJ whole genome shotgun (WGS) entry which is preliminary data.</text>
</comment>
<name>A0AAN7B1W7_9PEZI</name>
<evidence type="ECO:0000313" key="3">
    <source>
        <dbReference type="Proteomes" id="UP001301769"/>
    </source>
</evidence>
<keyword evidence="3" id="KW-1185">Reference proteome</keyword>
<keyword evidence="1" id="KW-0472">Membrane</keyword>